<protein>
    <submittedName>
        <fullName evidence="1">Uncharacterized protein</fullName>
    </submittedName>
</protein>
<gene>
    <name evidence="1" type="ORF">GU243_08970</name>
</gene>
<accession>A0A6P1NM13</accession>
<sequence length="175" mass="20072">MPESFTSSELAVAQKRLADYVLDQAHNIERRLYFGWEPAGDAPEKYKDLCEAFAASQKDGHPLPVSNENSSSVVFGSPDVNMAYRYVHDVAHVEQGLSFSSPDEFELARWLMRRFERAGFSRNDLEWHLFEADAVGQVMFYAVTRQYVGDQLQFALDCVRHGLNTGIYLELERQR</sequence>
<proteinExistence type="predicted"/>
<keyword evidence="2" id="KW-1185">Reference proteome</keyword>
<reference evidence="1 2" key="1">
    <citation type="submission" date="2020-01" db="EMBL/GenBank/DDBJ databases">
        <title>Pseudarthrobacter psychrotolerans sp. nov., isolated from antarctic soil.</title>
        <authorList>
            <person name="Shin Y."/>
            <person name="Park W."/>
        </authorList>
    </citation>
    <scope>NUCLEOTIDE SEQUENCE [LARGE SCALE GENOMIC DNA]</scope>
    <source>
        <strain evidence="1 2">YJ56</strain>
    </source>
</reference>
<organism evidence="1 2">
    <name type="scientific">Pseudarthrobacter psychrotolerans</name>
    <dbReference type="NCBI Taxonomy" id="2697569"/>
    <lineage>
        <taxon>Bacteria</taxon>
        <taxon>Bacillati</taxon>
        <taxon>Actinomycetota</taxon>
        <taxon>Actinomycetes</taxon>
        <taxon>Micrococcales</taxon>
        <taxon>Micrococcaceae</taxon>
        <taxon>Pseudarthrobacter</taxon>
    </lineage>
</organism>
<evidence type="ECO:0000313" key="2">
    <source>
        <dbReference type="Proteomes" id="UP000464186"/>
    </source>
</evidence>
<dbReference type="Proteomes" id="UP000464186">
    <property type="component" value="Chromosome"/>
</dbReference>
<dbReference type="EMBL" id="CP047898">
    <property type="protein sequence ID" value="QHK19847.1"/>
    <property type="molecule type" value="Genomic_DNA"/>
</dbReference>
<dbReference type="KEGG" id="psey:GU243_08970"/>
<evidence type="ECO:0000313" key="1">
    <source>
        <dbReference type="EMBL" id="QHK19847.1"/>
    </source>
</evidence>
<dbReference type="AlphaFoldDB" id="A0A6P1NM13"/>
<name>A0A6P1NM13_9MICC</name>